<dbReference type="EMBL" id="ON529852">
    <property type="protein sequence ID" value="USN14059.1"/>
    <property type="molecule type" value="Genomic_DNA"/>
</dbReference>
<evidence type="ECO:0000313" key="1">
    <source>
        <dbReference type="EMBL" id="USN14059.1"/>
    </source>
</evidence>
<accession>A0A9E7MQ73</accession>
<evidence type="ECO:0000313" key="2">
    <source>
        <dbReference type="Proteomes" id="UP001056685"/>
    </source>
</evidence>
<reference evidence="1" key="1">
    <citation type="submission" date="2022-05" db="EMBL/GenBank/DDBJ databases">
        <authorList>
            <person name="Friedrich I."/>
            <person name="Poehlein A."/>
            <person name="Schneider D."/>
            <person name="Hertel R."/>
            <person name="Daniel R."/>
        </authorList>
    </citation>
    <scope>NUCLEOTIDE SEQUENCE</scope>
</reference>
<name>A0A9E7MQ73_9CAUD</name>
<keyword evidence="2" id="KW-1185">Reference proteome</keyword>
<sequence length="110" mass="12751">MTLLTRANRAYLKKVAPNVGDTFTVTATYHIKPVARPRRGGAETYYDDRYRFEGDRAAEHHLDVLTHSGHLRLMQDTKTRTFVEKPLKSGGPDVYFEAKAVQVREFRRRK</sequence>
<protein>
    <submittedName>
        <fullName evidence="1">Uncharacterized protein</fullName>
    </submittedName>
</protein>
<proteinExistence type="predicted"/>
<organism evidence="1 2">
    <name type="scientific">Brevundimonas phage vB_BpoS-Kabachok</name>
    <dbReference type="NCBI Taxonomy" id="2948600"/>
    <lineage>
        <taxon>Viruses</taxon>
        <taxon>Duplodnaviria</taxon>
        <taxon>Heunggongvirae</taxon>
        <taxon>Uroviricota</taxon>
        <taxon>Caudoviricetes</taxon>
        <taxon>Jeanschmidtviridae</taxon>
        <taxon>Marchewkavirus</taxon>
        <taxon>Marchewkavirus kabachok</taxon>
    </lineage>
</organism>
<gene>
    <name evidence="1" type="ORF">KABACHOK_02230</name>
</gene>
<dbReference type="Proteomes" id="UP001056685">
    <property type="component" value="Segment"/>
</dbReference>